<gene>
    <name evidence="2" type="ORF">CEX98_03895</name>
</gene>
<feature type="compositionally biased region" description="Polar residues" evidence="1">
    <location>
        <begin position="234"/>
        <end position="244"/>
    </location>
</feature>
<dbReference type="Pfam" id="PF13665">
    <property type="entry name" value="Tox-PAAR-like"/>
    <property type="match status" value="1"/>
</dbReference>
<evidence type="ECO:0000313" key="3">
    <source>
        <dbReference type="Proteomes" id="UP000228621"/>
    </source>
</evidence>
<dbReference type="Proteomes" id="UP000228621">
    <property type="component" value="Unassembled WGS sequence"/>
</dbReference>
<evidence type="ECO:0000256" key="1">
    <source>
        <dbReference type="SAM" id="MobiDB-lite"/>
    </source>
</evidence>
<feature type="compositionally biased region" description="Polar residues" evidence="1">
    <location>
        <begin position="284"/>
        <end position="300"/>
    </location>
</feature>
<reference evidence="3" key="1">
    <citation type="journal article" date="2019" name="Genome Announc.">
        <title>Draft Genome Sequence of Pseudoalteromonas piscicida Strain 36Y ROTHPW, an Hypersaline Seawater Isolate from the South Coast of Sonora, Mexico.</title>
        <authorList>
            <person name="Sanchez-Diaz R."/>
            <person name="Molina-Garza Z.J."/>
            <person name="Cruz-Suarez L.E."/>
            <person name="Selvin J."/>
            <person name="Kiran G.S."/>
            <person name="Ibarra-Gamez J.C."/>
            <person name="Gomez-Gil B."/>
            <person name="Galaviz-Silva L."/>
        </authorList>
    </citation>
    <scope>NUCLEOTIDE SEQUENCE [LARGE SCALE GENOMIC DNA]</scope>
    <source>
        <strain evidence="3">36Y_RITHPW</strain>
    </source>
</reference>
<dbReference type="EMBL" id="NKHF01000018">
    <property type="protein sequence ID" value="PCK33053.1"/>
    <property type="molecule type" value="Genomic_DNA"/>
</dbReference>
<evidence type="ECO:0000313" key="2">
    <source>
        <dbReference type="EMBL" id="PCK33053.1"/>
    </source>
</evidence>
<protein>
    <submittedName>
        <fullName evidence="2">Uncharacterized protein</fullName>
    </submittedName>
</protein>
<feature type="region of interest" description="Disordered" evidence="1">
    <location>
        <begin position="282"/>
        <end position="306"/>
    </location>
</feature>
<name>A0A2A5JU98_PSEO7</name>
<dbReference type="AlphaFoldDB" id="A0A2A5JU98"/>
<sequence>MSFIGAGAGSEAQSVQYNVDAQTAKLRTSGSASWRHNNPALLPLNISAKRNQALGQAYRIAIFPDRATGEQAFLEEIERAKYGDFTFGQMVNEFIPDYIIDPPQWDEQNQTAVLPHIEPITGMDVNLPINDPQAFLDLVTLKLGWQVGTESDVARDFEAEARQASIVSNANVLINGRTAVHSSSGGVLSTVDVCLTKIGKVVVPIPYGNIARSSDAASVASSVKIQGNGAANIKSNFSKSTGDQPGNKKGIASRTLGKKAEFLQGSFDVYIEGKPAVRQGDLMVSNNKNTPPAPLNQPSGATPAGLDVVLGAEPLSQAGTNKINIKVSGSSKPSDEEVKIG</sequence>
<dbReference type="RefSeq" id="WP_099640812.1">
    <property type="nucleotide sequence ID" value="NZ_NKHF01000018.1"/>
</dbReference>
<comment type="caution">
    <text evidence="2">The sequence shown here is derived from an EMBL/GenBank/DDBJ whole genome shotgun (WGS) entry which is preliminary data.</text>
</comment>
<dbReference type="CDD" id="cd14740">
    <property type="entry name" value="PAAR_4"/>
    <property type="match status" value="1"/>
</dbReference>
<proteinExistence type="predicted"/>
<accession>A0A2A5JU98</accession>
<dbReference type="Gene3D" id="2.60.200.60">
    <property type="match status" value="1"/>
</dbReference>
<feature type="region of interest" description="Disordered" evidence="1">
    <location>
        <begin position="234"/>
        <end position="253"/>
    </location>
</feature>
<keyword evidence="3" id="KW-1185">Reference proteome</keyword>
<dbReference type="OrthoDB" id="272411at2"/>
<organism evidence="2 3">
    <name type="scientific">Pseudoalteromonas piscicida</name>
    <dbReference type="NCBI Taxonomy" id="43662"/>
    <lineage>
        <taxon>Bacteria</taxon>
        <taxon>Pseudomonadati</taxon>
        <taxon>Pseudomonadota</taxon>
        <taxon>Gammaproteobacteria</taxon>
        <taxon>Alteromonadales</taxon>
        <taxon>Pseudoalteromonadaceae</taxon>
        <taxon>Pseudoalteromonas</taxon>
    </lineage>
</organism>